<dbReference type="EMBL" id="BNJG01000001">
    <property type="protein sequence ID" value="GHO53878.1"/>
    <property type="molecule type" value="Genomic_DNA"/>
</dbReference>
<sequence>MTAANPIRGQAHASIYNGMRYLALLYVDPYFSSVTLLSEEVLLYRQLEGEGRAVLTAWGRFF</sequence>
<gene>
    <name evidence="1" type="ORF">KSB_23530</name>
</gene>
<dbReference type="Proteomes" id="UP000654345">
    <property type="component" value="Unassembled WGS sequence"/>
</dbReference>
<evidence type="ECO:0000313" key="1">
    <source>
        <dbReference type="EMBL" id="GHO53878.1"/>
    </source>
</evidence>
<reference evidence="1 2" key="1">
    <citation type="journal article" date="2021" name="Int. J. Syst. Evol. Microbiol.">
        <title>Reticulibacter mediterranei gen. nov., sp. nov., within the new family Reticulibacteraceae fam. nov., and Ktedonospora formicarum gen. nov., sp. nov., Ktedonobacter robiniae sp. nov., Dictyobacter formicarum sp. nov. and Dictyobacter arantiisoli sp. nov., belonging to the class Ktedonobacteria.</title>
        <authorList>
            <person name="Yabe S."/>
            <person name="Zheng Y."/>
            <person name="Wang C.M."/>
            <person name="Sakai Y."/>
            <person name="Abe K."/>
            <person name="Yokota A."/>
            <person name="Donadio S."/>
            <person name="Cavaletti L."/>
            <person name="Monciardini P."/>
        </authorList>
    </citation>
    <scope>NUCLEOTIDE SEQUENCE [LARGE SCALE GENOMIC DNA]</scope>
    <source>
        <strain evidence="1 2">SOSP1-30</strain>
    </source>
</reference>
<organism evidence="1 2">
    <name type="scientific">Ktedonobacter robiniae</name>
    <dbReference type="NCBI Taxonomy" id="2778365"/>
    <lineage>
        <taxon>Bacteria</taxon>
        <taxon>Bacillati</taxon>
        <taxon>Chloroflexota</taxon>
        <taxon>Ktedonobacteria</taxon>
        <taxon>Ktedonobacterales</taxon>
        <taxon>Ktedonobacteraceae</taxon>
        <taxon>Ktedonobacter</taxon>
    </lineage>
</organism>
<keyword evidence="2" id="KW-1185">Reference proteome</keyword>
<name>A0ABQ3UMF8_9CHLR</name>
<accession>A0ABQ3UMF8</accession>
<proteinExistence type="predicted"/>
<evidence type="ECO:0000313" key="2">
    <source>
        <dbReference type="Proteomes" id="UP000654345"/>
    </source>
</evidence>
<comment type="caution">
    <text evidence="1">The sequence shown here is derived from an EMBL/GenBank/DDBJ whole genome shotgun (WGS) entry which is preliminary data.</text>
</comment>
<protein>
    <submittedName>
        <fullName evidence="1">Uncharacterized protein</fullName>
    </submittedName>
</protein>